<feature type="transmembrane region" description="Helical" evidence="6">
    <location>
        <begin position="39"/>
        <end position="60"/>
    </location>
</feature>
<keyword evidence="2" id="KW-1003">Cell membrane</keyword>
<evidence type="ECO:0000256" key="5">
    <source>
        <dbReference type="ARBA" id="ARBA00023136"/>
    </source>
</evidence>
<dbReference type="InterPro" id="IPR008457">
    <property type="entry name" value="Cu-R_CopD_dom"/>
</dbReference>
<evidence type="ECO:0000256" key="6">
    <source>
        <dbReference type="SAM" id="Phobius"/>
    </source>
</evidence>
<feature type="transmembrane region" description="Helical" evidence="6">
    <location>
        <begin position="226"/>
        <end position="248"/>
    </location>
</feature>
<evidence type="ECO:0000256" key="2">
    <source>
        <dbReference type="ARBA" id="ARBA00022475"/>
    </source>
</evidence>
<keyword evidence="4 6" id="KW-1133">Transmembrane helix</keyword>
<feature type="transmembrane region" description="Helical" evidence="6">
    <location>
        <begin position="7"/>
        <end position="27"/>
    </location>
</feature>
<dbReference type="RefSeq" id="WP_244751667.1">
    <property type="nucleotide sequence ID" value="NZ_CP095074.1"/>
</dbReference>
<dbReference type="EMBL" id="CP095074">
    <property type="protein sequence ID" value="UOQ92056.1"/>
    <property type="molecule type" value="Genomic_DNA"/>
</dbReference>
<gene>
    <name evidence="8" type="ORF">MUO14_16345</name>
</gene>
<keyword evidence="3 6" id="KW-0812">Transmembrane</keyword>
<evidence type="ECO:0000256" key="1">
    <source>
        <dbReference type="ARBA" id="ARBA00004651"/>
    </source>
</evidence>
<name>A0ABY4GVQ2_9BACI</name>
<dbReference type="InterPro" id="IPR032694">
    <property type="entry name" value="CopC/D"/>
</dbReference>
<dbReference type="Pfam" id="PF05425">
    <property type="entry name" value="CopD"/>
    <property type="match status" value="1"/>
</dbReference>
<dbReference type="PANTHER" id="PTHR34820:SF4">
    <property type="entry name" value="INNER MEMBRANE PROTEIN YEBZ"/>
    <property type="match status" value="1"/>
</dbReference>
<protein>
    <submittedName>
        <fullName evidence="8">CopD family protein</fullName>
    </submittedName>
</protein>
<evidence type="ECO:0000259" key="7">
    <source>
        <dbReference type="Pfam" id="PF05425"/>
    </source>
</evidence>
<proteinExistence type="predicted"/>
<feature type="transmembrane region" description="Helical" evidence="6">
    <location>
        <begin position="80"/>
        <end position="102"/>
    </location>
</feature>
<organism evidence="8 9">
    <name type="scientific">Halobacillus shinanisalinarum</name>
    <dbReference type="NCBI Taxonomy" id="2932258"/>
    <lineage>
        <taxon>Bacteria</taxon>
        <taxon>Bacillati</taxon>
        <taxon>Bacillota</taxon>
        <taxon>Bacilli</taxon>
        <taxon>Bacillales</taxon>
        <taxon>Bacillaceae</taxon>
        <taxon>Halobacillus</taxon>
    </lineage>
</organism>
<dbReference type="PANTHER" id="PTHR34820">
    <property type="entry name" value="INNER MEMBRANE PROTEIN YEBZ"/>
    <property type="match status" value="1"/>
</dbReference>
<sequence>MVFITETLVYLSFSLLMGTMLGYSILAERMPSFHVPKRWLLLSTVGVGLLSLGPALAIIINFTEEMSIWSAGQLVLLKFQVGQVGLLIFLVSSLLFCIIYFYDLAKDRLQAFLGLVLVLLLVVGQGAVSHAFGLQGYWGLTVHTLHFLGVIVWIGLLFIFGWFTNENADWQSILKWFTPIAVICVIVLIAAGYFTMDIVIKNDQETTTIFTQYGNSWLTDYGQALLIKHLLTVPLLLYALMNGFIYRYHLSKDPSHRLQPWIKTESVLALLVFAVTAFMGQQTPHTRGQTYLKRKVLPGCFRLCTEKRLPPKWLST</sequence>
<evidence type="ECO:0000256" key="4">
    <source>
        <dbReference type="ARBA" id="ARBA00022989"/>
    </source>
</evidence>
<keyword evidence="9" id="KW-1185">Reference proteome</keyword>
<feature type="transmembrane region" description="Helical" evidence="6">
    <location>
        <begin position="260"/>
        <end position="280"/>
    </location>
</feature>
<dbReference type="Proteomes" id="UP000831880">
    <property type="component" value="Chromosome"/>
</dbReference>
<feature type="domain" description="Copper resistance protein D" evidence="7">
    <location>
        <begin position="173"/>
        <end position="278"/>
    </location>
</feature>
<feature type="transmembrane region" description="Helical" evidence="6">
    <location>
        <begin position="109"/>
        <end position="132"/>
    </location>
</feature>
<keyword evidence="5 6" id="KW-0472">Membrane</keyword>
<evidence type="ECO:0000313" key="8">
    <source>
        <dbReference type="EMBL" id="UOQ92056.1"/>
    </source>
</evidence>
<reference evidence="8 9" key="1">
    <citation type="submission" date="2022-04" db="EMBL/GenBank/DDBJ databases">
        <title>Halobacillus sp. isolated from saltern.</title>
        <authorList>
            <person name="Won M."/>
            <person name="Lee C.-M."/>
            <person name="Woen H.-Y."/>
            <person name="Kwon S.-W."/>
        </authorList>
    </citation>
    <scope>NUCLEOTIDE SEQUENCE [LARGE SCALE GENOMIC DNA]</scope>
    <source>
        <strain evidence="8 9">SSTM10-2</strain>
    </source>
</reference>
<feature type="transmembrane region" description="Helical" evidence="6">
    <location>
        <begin position="176"/>
        <end position="196"/>
    </location>
</feature>
<comment type="subcellular location">
    <subcellularLocation>
        <location evidence="1">Cell membrane</location>
        <topology evidence="1">Multi-pass membrane protein</topology>
    </subcellularLocation>
</comment>
<evidence type="ECO:0000256" key="3">
    <source>
        <dbReference type="ARBA" id="ARBA00022692"/>
    </source>
</evidence>
<evidence type="ECO:0000313" key="9">
    <source>
        <dbReference type="Proteomes" id="UP000831880"/>
    </source>
</evidence>
<accession>A0ABY4GVQ2</accession>
<feature type="transmembrane region" description="Helical" evidence="6">
    <location>
        <begin position="144"/>
        <end position="164"/>
    </location>
</feature>